<dbReference type="Proteomes" id="UP001642406">
    <property type="component" value="Unassembled WGS sequence"/>
</dbReference>
<accession>A0ABP0D276</accession>
<organism evidence="2 3">
    <name type="scientific">Sporothrix bragantina</name>
    <dbReference type="NCBI Taxonomy" id="671064"/>
    <lineage>
        <taxon>Eukaryota</taxon>
        <taxon>Fungi</taxon>
        <taxon>Dikarya</taxon>
        <taxon>Ascomycota</taxon>
        <taxon>Pezizomycotina</taxon>
        <taxon>Sordariomycetes</taxon>
        <taxon>Sordariomycetidae</taxon>
        <taxon>Ophiostomatales</taxon>
        <taxon>Ophiostomataceae</taxon>
        <taxon>Sporothrix</taxon>
    </lineage>
</organism>
<sequence length="251" mass="26868">MASTQTKPTFVFVPGAWHSAASFAPVTSKLEAAAYKTVPVELKSYGANPAIANFDPDVAAIRQALETVIDAGEEVVLFMHSYGGVVGTEACRGLDAASRKKDGKKGGIVRLVYCAAFLLPEGGSLMEMLGGVPLPWLMLSDNDTIVHPENPAEIFYNDLTLEAAAQTASTLKCHSYRTFFSKLTYAAYKDIPVTYVLCEKDNAIPAAVQQIMVDNAGVHIDVDKLDASHSPFLSQPDNVVAACRRAVGEVL</sequence>
<dbReference type="EMBL" id="CAWUHC010000226">
    <property type="protein sequence ID" value="CAK7237917.1"/>
    <property type="molecule type" value="Genomic_DNA"/>
</dbReference>
<dbReference type="Gene3D" id="3.40.50.1820">
    <property type="entry name" value="alpha/beta hydrolase"/>
    <property type="match status" value="1"/>
</dbReference>
<evidence type="ECO:0000313" key="2">
    <source>
        <dbReference type="EMBL" id="CAK7237917.1"/>
    </source>
</evidence>
<feature type="domain" description="AB hydrolase-1" evidence="1">
    <location>
        <begin position="10"/>
        <end position="242"/>
    </location>
</feature>
<dbReference type="Pfam" id="PF12697">
    <property type="entry name" value="Abhydrolase_6"/>
    <property type="match status" value="1"/>
</dbReference>
<protein>
    <recommendedName>
        <fullName evidence="1">AB hydrolase-1 domain-containing protein</fullName>
    </recommendedName>
</protein>
<comment type="caution">
    <text evidence="2">The sequence shown here is derived from an EMBL/GenBank/DDBJ whole genome shotgun (WGS) entry which is preliminary data.</text>
</comment>
<keyword evidence="3" id="KW-1185">Reference proteome</keyword>
<gene>
    <name evidence="2" type="ORF">SBRCBS47491_010205</name>
</gene>
<dbReference type="SUPFAM" id="SSF53474">
    <property type="entry name" value="alpha/beta-Hydrolases"/>
    <property type="match status" value="1"/>
</dbReference>
<evidence type="ECO:0000259" key="1">
    <source>
        <dbReference type="Pfam" id="PF12697"/>
    </source>
</evidence>
<dbReference type="InterPro" id="IPR029058">
    <property type="entry name" value="AB_hydrolase_fold"/>
</dbReference>
<reference evidence="2 3" key="1">
    <citation type="submission" date="2024-01" db="EMBL/GenBank/DDBJ databases">
        <authorList>
            <person name="Allen C."/>
            <person name="Tagirdzhanova G."/>
        </authorList>
    </citation>
    <scope>NUCLEOTIDE SEQUENCE [LARGE SCALE GENOMIC DNA]</scope>
</reference>
<dbReference type="InterPro" id="IPR052897">
    <property type="entry name" value="Sec-Metab_Biosynth_Hydrolase"/>
</dbReference>
<proteinExistence type="predicted"/>
<evidence type="ECO:0000313" key="3">
    <source>
        <dbReference type="Proteomes" id="UP001642406"/>
    </source>
</evidence>
<dbReference type="PANTHER" id="PTHR37017:SF11">
    <property type="entry name" value="ESTERASE_LIPASE_THIOESTERASE DOMAIN-CONTAINING PROTEIN"/>
    <property type="match status" value="1"/>
</dbReference>
<dbReference type="InterPro" id="IPR000073">
    <property type="entry name" value="AB_hydrolase_1"/>
</dbReference>
<dbReference type="PANTHER" id="PTHR37017">
    <property type="entry name" value="AB HYDROLASE-1 DOMAIN-CONTAINING PROTEIN-RELATED"/>
    <property type="match status" value="1"/>
</dbReference>
<name>A0ABP0D276_9PEZI</name>